<dbReference type="Proteomes" id="UP000198287">
    <property type="component" value="Unassembled WGS sequence"/>
</dbReference>
<dbReference type="OMA" id="DCANTRS"/>
<dbReference type="FunFam" id="3.30.160.60:FF:000446">
    <property type="entry name" value="Zinc finger protein"/>
    <property type="match status" value="1"/>
</dbReference>
<feature type="coiled-coil region" evidence="7">
    <location>
        <begin position="71"/>
        <end position="98"/>
    </location>
</feature>
<evidence type="ECO:0000313" key="11">
    <source>
        <dbReference type="Proteomes" id="UP000198287"/>
    </source>
</evidence>
<feature type="compositionally biased region" description="Basic and acidic residues" evidence="8">
    <location>
        <begin position="292"/>
        <end position="303"/>
    </location>
</feature>
<dbReference type="GO" id="GO:0000978">
    <property type="term" value="F:RNA polymerase II cis-regulatory region sequence-specific DNA binding"/>
    <property type="evidence" value="ECO:0007669"/>
    <property type="project" value="TreeGrafter"/>
</dbReference>
<dbReference type="SMART" id="SM00355">
    <property type="entry name" value="ZnF_C2H2"/>
    <property type="match status" value="14"/>
</dbReference>
<dbReference type="FunFam" id="3.30.160.60:FF:000100">
    <property type="entry name" value="Zinc finger 45-like"/>
    <property type="match status" value="1"/>
</dbReference>
<feature type="domain" description="C2H2-type" evidence="9">
    <location>
        <begin position="679"/>
        <end position="707"/>
    </location>
</feature>
<feature type="domain" description="C2H2-type" evidence="9">
    <location>
        <begin position="451"/>
        <end position="478"/>
    </location>
</feature>
<keyword evidence="4" id="KW-0862">Zinc</keyword>
<dbReference type="PROSITE" id="PS00028">
    <property type="entry name" value="ZINC_FINGER_C2H2_1"/>
    <property type="match status" value="9"/>
</dbReference>
<keyword evidence="7" id="KW-0175">Coiled coil</keyword>
<evidence type="ECO:0000256" key="5">
    <source>
        <dbReference type="ARBA" id="ARBA00023242"/>
    </source>
</evidence>
<comment type="caution">
    <text evidence="10">The sequence shown here is derived from an EMBL/GenBank/DDBJ whole genome shotgun (WGS) entry which is preliminary data.</text>
</comment>
<feature type="compositionally biased region" description="Basic residues" evidence="8">
    <location>
        <begin position="315"/>
        <end position="326"/>
    </location>
</feature>
<evidence type="ECO:0000256" key="2">
    <source>
        <dbReference type="ARBA" id="ARBA00022737"/>
    </source>
</evidence>
<feature type="region of interest" description="Disordered" evidence="8">
    <location>
        <begin position="200"/>
        <end position="326"/>
    </location>
</feature>
<evidence type="ECO:0000259" key="9">
    <source>
        <dbReference type="PROSITE" id="PS50157"/>
    </source>
</evidence>
<dbReference type="OrthoDB" id="1095242at2759"/>
<dbReference type="InterPro" id="IPR013087">
    <property type="entry name" value="Znf_C2H2_type"/>
</dbReference>
<evidence type="ECO:0000256" key="8">
    <source>
        <dbReference type="SAM" id="MobiDB-lite"/>
    </source>
</evidence>
<feature type="domain" description="C2H2-type" evidence="9">
    <location>
        <begin position="712"/>
        <end position="740"/>
    </location>
</feature>
<feature type="domain" description="C2H2-type" evidence="9">
    <location>
        <begin position="481"/>
        <end position="508"/>
    </location>
</feature>
<dbReference type="SUPFAM" id="SSF57667">
    <property type="entry name" value="beta-beta-alpha zinc fingers"/>
    <property type="match status" value="5"/>
</dbReference>
<feature type="domain" description="C2H2-type" evidence="9">
    <location>
        <begin position="651"/>
        <end position="678"/>
    </location>
</feature>
<dbReference type="GO" id="GO:0005634">
    <property type="term" value="C:nucleus"/>
    <property type="evidence" value="ECO:0007669"/>
    <property type="project" value="TreeGrafter"/>
</dbReference>
<dbReference type="GO" id="GO:0008270">
    <property type="term" value="F:zinc ion binding"/>
    <property type="evidence" value="ECO:0007669"/>
    <property type="project" value="UniProtKB-KW"/>
</dbReference>
<feature type="domain" description="C2H2-type" evidence="9">
    <location>
        <begin position="742"/>
        <end position="764"/>
    </location>
</feature>
<evidence type="ECO:0000313" key="10">
    <source>
        <dbReference type="EMBL" id="OXA54395.1"/>
    </source>
</evidence>
<dbReference type="PROSITE" id="PS50157">
    <property type="entry name" value="ZINC_FINGER_C2H2_2"/>
    <property type="match status" value="8"/>
</dbReference>
<protein>
    <submittedName>
        <fullName evidence="10">Zinc finger protein 93</fullName>
    </submittedName>
</protein>
<feature type="domain" description="C2H2-type" evidence="9">
    <location>
        <begin position="624"/>
        <end position="646"/>
    </location>
</feature>
<feature type="region of interest" description="Disordered" evidence="8">
    <location>
        <begin position="149"/>
        <end position="185"/>
    </location>
</feature>
<keyword evidence="2" id="KW-0677">Repeat</keyword>
<evidence type="ECO:0000256" key="6">
    <source>
        <dbReference type="PROSITE-ProRule" id="PRU00042"/>
    </source>
</evidence>
<dbReference type="InterPro" id="IPR036236">
    <property type="entry name" value="Znf_C2H2_sf"/>
</dbReference>
<organism evidence="10 11">
    <name type="scientific">Folsomia candida</name>
    <name type="common">Springtail</name>
    <dbReference type="NCBI Taxonomy" id="158441"/>
    <lineage>
        <taxon>Eukaryota</taxon>
        <taxon>Metazoa</taxon>
        <taxon>Ecdysozoa</taxon>
        <taxon>Arthropoda</taxon>
        <taxon>Hexapoda</taxon>
        <taxon>Collembola</taxon>
        <taxon>Entomobryomorpha</taxon>
        <taxon>Isotomoidea</taxon>
        <taxon>Isotomidae</taxon>
        <taxon>Proisotominae</taxon>
        <taxon>Folsomia</taxon>
    </lineage>
</organism>
<dbReference type="EMBL" id="LNIX01000005">
    <property type="protein sequence ID" value="OXA54395.1"/>
    <property type="molecule type" value="Genomic_DNA"/>
</dbReference>
<keyword evidence="1" id="KW-0479">Metal-binding</keyword>
<dbReference type="Pfam" id="PF00096">
    <property type="entry name" value="zf-C2H2"/>
    <property type="match status" value="4"/>
</dbReference>
<keyword evidence="11" id="KW-1185">Reference proteome</keyword>
<dbReference type="PANTHER" id="PTHR24393">
    <property type="entry name" value="ZINC FINGER PROTEIN"/>
    <property type="match status" value="1"/>
</dbReference>
<keyword evidence="3 6" id="KW-0863">Zinc-finger</keyword>
<feature type="domain" description="C2H2-type" evidence="9">
    <location>
        <begin position="507"/>
        <end position="534"/>
    </location>
</feature>
<sequence length="826" mass="94461">MPDSICLLCLKLVDDNSHSSRTKLTNLKNKNKPRKIRILDLYELFRPYLSQQNANNKKYEEHEICSLCSGCSLWTQEAEEIRDQISNLEARLRDKVDSIKTTILDSDVKTGGIIEDGEFDRILSIRNSFLDGKQSNNVPVENFLVKEEREESDNDFLDDGSPFSPPADHQHKVEQANSSDPESSFCIMPDLILTRVRVPKRESPPASPPSSPDSSSRYRTSVLRKTSTRLEYKPPPRRRSARSTKSTQNLKDFFEDKEDSDDDEDLKYTVRAPARPPIRGKKRKPLVNNKDTANKEELDTNKDDDSDPDCANTRSGRRLKRSAKSKMSKDVKEFFETKESSDDDEPDDVDKDFRNFASKNTRNIRTPWKCTICNFFWSSEETLNNHLSRKKPCPLCPFFYCSTAVQNAHAKEAHDTSRPYNCPYCEKACFRRQNALDSHLYMKHETGEKIYQCPQCEKKFSLEYNYQRHVKLHKVEETRPFLCEVCDSRFSTLEIFDKHKKTHVDSHHCDVCDYKCISRAGLIRHKRLHTGERPYKCPHCREAFIDAATRQGHIFRVHETRPLLQCHICPKLVATPASLKAHLDRHAGKVHVKKDVPCTSCDAKFKTIYTMKAHRVKEHGDVPLICDECGGTYPSMHALKNHQRSHGEKLFKCDICDTAFISKSALASHAFTHTDLRKYACPTCGNRYRKRGTLSIHMIRIHNTDYEKETPNKCGTCGKCFPTKALLRWHIRQLHTGDGPKYTCTHCGAGYADSTMLTWHIRGHHRIMVGGLRKHSKTWKVSKPKKKTDLGPSSASVGGGGTDNNLMGSVIVDGLAVWGVDINMFG</sequence>
<dbReference type="GO" id="GO:0001228">
    <property type="term" value="F:DNA-binding transcription activator activity, RNA polymerase II-specific"/>
    <property type="evidence" value="ECO:0007669"/>
    <property type="project" value="TreeGrafter"/>
</dbReference>
<proteinExistence type="predicted"/>
<evidence type="ECO:0000256" key="7">
    <source>
        <dbReference type="SAM" id="Coils"/>
    </source>
</evidence>
<evidence type="ECO:0000256" key="3">
    <source>
        <dbReference type="ARBA" id="ARBA00022771"/>
    </source>
</evidence>
<feature type="region of interest" description="Disordered" evidence="8">
    <location>
        <begin position="776"/>
        <end position="801"/>
    </location>
</feature>
<dbReference type="PANTHER" id="PTHR24393:SF34">
    <property type="entry name" value="PR_SET DOMAIN 13"/>
    <property type="match status" value="1"/>
</dbReference>
<accession>A0A226EA31</accession>
<name>A0A226EA31_FOLCA</name>
<dbReference type="Gene3D" id="3.30.160.60">
    <property type="entry name" value="Classic Zinc Finger"/>
    <property type="match status" value="8"/>
</dbReference>
<reference evidence="10 11" key="1">
    <citation type="submission" date="2015-12" db="EMBL/GenBank/DDBJ databases">
        <title>The genome of Folsomia candida.</title>
        <authorList>
            <person name="Faddeeva A."/>
            <person name="Derks M.F."/>
            <person name="Anvar Y."/>
            <person name="Smit S."/>
            <person name="Van Straalen N."/>
            <person name="Roelofs D."/>
        </authorList>
    </citation>
    <scope>NUCLEOTIDE SEQUENCE [LARGE SCALE GENOMIC DNA]</scope>
    <source>
        <strain evidence="10 11">VU population</strain>
        <tissue evidence="10">Whole body</tissue>
    </source>
</reference>
<gene>
    <name evidence="10" type="ORF">Fcan01_10916</name>
</gene>
<evidence type="ECO:0000256" key="4">
    <source>
        <dbReference type="ARBA" id="ARBA00022833"/>
    </source>
</evidence>
<feature type="compositionally biased region" description="Basic residues" evidence="8">
    <location>
        <begin position="776"/>
        <end position="786"/>
    </location>
</feature>
<dbReference type="AlphaFoldDB" id="A0A226EA31"/>
<feature type="compositionally biased region" description="Acidic residues" evidence="8">
    <location>
        <begin position="255"/>
        <end position="265"/>
    </location>
</feature>
<keyword evidence="5" id="KW-0539">Nucleus</keyword>
<evidence type="ECO:0000256" key="1">
    <source>
        <dbReference type="ARBA" id="ARBA00022723"/>
    </source>
</evidence>